<evidence type="ECO:0000313" key="2">
    <source>
        <dbReference type="EMBL" id="RWU22842.1"/>
    </source>
</evidence>
<dbReference type="GO" id="GO:0004519">
    <property type="term" value="F:endonuclease activity"/>
    <property type="evidence" value="ECO:0007669"/>
    <property type="project" value="InterPro"/>
</dbReference>
<dbReference type="GO" id="GO:0003676">
    <property type="term" value="F:nucleic acid binding"/>
    <property type="evidence" value="ECO:0007669"/>
    <property type="project" value="InterPro"/>
</dbReference>
<organism evidence="2 3">
    <name type="scientific">Pseudomonas alkylphenolica</name>
    <dbReference type="NCBI Taxonomy" id="237609"/>
    <lineage>
        <taxon>Bacteria</taxon>
        <taxon>Pseudomonadati</taxon>
        <taxon>Pseudomonadota</taxon>
        <taxon>Gammaproteobacteria</taxon>
        <taxon>Pseudomonadales</taxon>
        <taxon>Pseudomonadaceae</taxon>
        <taxon>Pseudomonas</taxon>
    </lineage>
</organism>
<comment type="caution">
    <text evidence="2">The sequence shown here is derived from an EMBL/GenBank/DDBJ whole genome shotgun (WGS) entry which is preliminary data.</text>
</comment>
<dbReference type="Pfam" id="PF01844">
    <property type="entry name" value="HNH"/>
    <property type="match status" value="1"/>
</dbReference>
<dbReference type="OrthoDB" id="9816185at2"/>
<evidence type="ECO:0000259" key="1">
    <source>
        <dbReference type="Pfam" id="PF01844"/>
    </source>
</evidence>
<dbReference type="InterPro" id="IPR002711">
    <property type="entry name" value="HNH"/>
</dbReference>
<dbReference type="RefSeq" id="WP_128323512.1">
    <property type="nucleotide sequence ID" value="NZ_QJRG01000042.1"/>
</dbReference>
<gene>
    <name evidence="2" type="ORF">DM813_11580</name>
</gene>
<protein>
    <recommendedName>
        <fullName evidence="1">HNH domain-containing protein</fullName>
    </recommendedName>
</protein>
<evidence type="ECO:0000313" key="3">
    <source>
        <dbReference type="Proteomes" id="UP000288983"/>
    </source>
</evidence>
<dbReference type="AlphaFoldDB" id="A0A443ZT15"/>
<dbReference type="Gene3D" id="1.10.30.50">
    <property type="match status" value="1"/>
</dbReference>
<reference evidence="2 3" key="1">
    <citation type="submission" date="2018-06" db="EMBL/GenBank/DDBJ databases">
        <title>Bacteria isolated from soil of Wuhan.</title>
        <authorList>
            <person name="Wei X."/>
            <person name="Chunhua H."/>
        </authorList>
    </citation>
    <scope>NUCLEOTIDE SEQUENCE [LARGE SCALE GENOMIC DNA]</scope>
    <source>
        <strain evidence="3">xwS2</strain>
    </source>
</reference>
<accession>A0A443ZT15</accession>
<feature type="domain" description="HNH" evidence="1">
    <location>
        <begin position="59"/>
        <end position="107"/>
    </location>
</feature>
<name>A0A443ZT15_9PSED</name>
<proteinExistence type="predicted"/>
<dbReference type="Proteomes" id="UP000288983">
    <property type="component" value="Unassembled WGS sequence"/>
</dbReference>
<dbReference type="EMBL" id="QJRG01000042">
    <property type="protein sequence ID" value="RWU22842.1"/>
    <property type="molecule type" value="Genomic_DNA"/>
</dbReference>
<dbReference type="GO" id="GO:0008270">
    <property type="term" value="F:zinc ion binding"/>
    <property type="evidence" value="ECO:0007669"/>
    <property type="project" value="InterPro"/>
</dbReference>
<sequence length="224" mass="24935">MIKLTKEPEPKILVDNAAAWTENFLSKLAAGIEPSASEKTKYRHKDIKSVLEKETGGKCAYCESKLKHIHHGDVEHIYPKSLDPSKQLEWANLTLACEICNQNKSNRDPHLEFIIDPYVKDPDQHICFVGSMAFPLGTAEGVSSITLLDLNRPALVLMRNETVQRIMSLYETLLRPDIPLPAKKAILDDLESNESSSKAQFSAVVKGIIASMRSKLPQEVLAAN</sequence>